<reference evidence="2" key="1">
    <citation type="submission" date="2020-07" db="EMBL/GenBank/DDBJ databases">
        <title>Huge and variable diversity of episymbiotic CPR bacteria and DPANN archaea in groundwater ecosystems.</title>
        <authorList>
            <person name="He C.Y."/>
            <person name="Keren R."/>
            <person name="Whittaker M."/>
            <person name="Farag I.F."/>
            <person name="Doudna J."/>
            <person name="Cate J.H.D."/>
            <person name="Banfield J.F."/>
        </authorList>
    </citation>
    <scope>NUCLEOTIDE SEQUENCE</scope>
    <source>
        <strain evidence="2">NC_groundwater_1225_Ag_S-0.1um_56_177</strain>
    </source>
</reference>
<name>A0A932YWR4_9BACT</name>
<keyword evidence="1" id="KW-1133">Transmembrane helix</keyword>
<evidence type="ECO:0000313" key="2">
    <source>
        <dbReference type="EMBL" id="MBI4132877.1"/>
    </source>
</evidence>
<dbReference type="EMBL" id="JACQMI010000013">
    <property type="protein sequence ID" value="MBI4132877.1"/>
    <property type="molecule type" value="Genomic_DNA"/>
</dbReference>
<keyword evidence="1" id="KW-0472">Membrane</keyword>
<protein>
    <submittedName>
        <fullName evidence="2">Uncharacterized protein</fullName>
    </submittedName>
</protein>
<evidence type="ECO:0000313" key="3">
    <source>
        <dbReference type="Proteomes" id="UP000756703"/>
    </source>
</evidence>
<comment type="caution">
    <text evidence="2">The sequence shown here is derived from an EMBL/GenBank/DDBJ whole genome shotgun (WGS) entry which is preliminary data.</text>
</comment>
<feature type="transmembrane region" description="Helical" evidence="1">
    <location>
        <begin position="12"/>
        <end position="36"/>
    </location>
</feature>
<proteinExistence type="predicted"/>
<organism evidence="2 3">
    <name type="scientific">Candidatus Sungiibacteriota bacterium</name>
    <dbReference type="NCBI Taxonomy" id="2750080"/>
    <lineage>
        <taxon>Bacteria</taxon>
        <taxon>Candidatus Sungiibacteriota</taxon>
    </lineage>
</organism>
<keyword evidence="1" id="KW-0812">Transmembrane</keyword>
<gene>
    <name evidence="2" type="ORF">HY473_02225</name>
</gene>
<dbReference type="Proteomes" id="UP000756703">
    <property type="component" value="Unassembled WGS sequence"/>
</dbReference>
<evidence type="ECO:0000256" key="1">
    <source>
        <dbReference type="SAM" id="Phobius"/>
    </source>
</evidence>
<dbReference type="AlphaFoldDB" id="A0A932YWR4"/>
<sequence>MRPVSQTPAGQILIQTLVFGAIGVFLLGGLVGWIGLSARTARFTLDRERSIQIAEAGVDYYRWHLAHAPQDYQDGTGMPGPYVHDFSDKDGNVIGQFSLDITPPSLGSTRVIVRSTGTLSANPLASRAVEAQLGIPSWARYAWALNDFVRFGTAAEVFGPIHSNSGIRFDGLAHNVVTSARDQFDDPDHSGAEEFGVHTHVAPTDPLPPAPVPARPTIFEAGRQFPVPQINFAGLTADLAQLRTDAQTSGRYFSNSGALGYHIVFRADDTFDLYRVNSLVAPPGGCSSGGVSGWGTWSIPAGGESLLQNYALPANGITFVEDHLWVDGQIASARVTVASGRFPDNPSTRTNIIVNNDLRYTNYDGQDAIGLIAQGNFNVGLRSADTLRIDAAIIAQNGRIGRYSYSSSCGTGYIRTLFTSYGMLGSNLRSVFSYGSNGYSSRVYNYDVNLLYSPPPSFPLTSDQYVILSWEEIE</sequence>
<accession>A0A932YWR4</accession>